<dbReference type="Proteomes" id="UP000749559">
    <property type="component" value="Unassembled WGS sequence"/>
</dbReference>
<evidence type="ECO:0000313" key="11">
    <source>
        <dbReference type="Proteomes" id="UP000749559"/>
    </source>
</evidence>
<dbReference type="InterPro" id="IPR001424">
    <property type="entry name" value="SOD_Cu_Zn_dom"/>
</dbReference>
<keyword evidence="3 9" id="KW-0862">Zinc</keyword>
<organism evidence="10 11">
    <name type="scientific">Owenia fusiformis</name>
    <name type="common">Polychaete worm</name>
    <dbReference type="NCBI Taxonomy" id="6347"/>
    <lineage>
        <taxon>Eukaryota</taxon>
        <taxon>Metazoa</taxon>
        <taxon>Spiralia</taxon>
        <taxon>Lophotrochozoa</taxon>
        <taxon>Annelida</taxon>
        <taxon>Polychaeta</taxon>
        <taxon>Sedentaria</taxon>
        <taxon>Canalipalpata</taxon>
        <taxon>Sabellida</taxon>
        <taxon>Oweniida</taxon>
        <taxon>Oweniidae</taxon>
        <taxon>Owenia</taxon>
    </lineage>
</organism>
<dbReference type="SUPFAM" id="SSF49329">
    <property type="entry name" value="Cu,Zn superoxide dismutase-like"/>
    <property type="match status" value="1"/>
</dbReference>
<evidence type="ECO:0000256" key="1">
    <source>
        <dbReference type="ARBA" id="ARBA00010457"/>
    </source>
</evidence>
<evidence type="ECO:0000256" key="3">
    <source>
        <dbReference type="ARBA" id="ARBA00022833"/>
    </source>
</evidence>
<comment type="caution">
    <text evidence="10">The sequence shown here is derived from an EMBL/GenBank/DDBJ whole genome shotgun (WGS) entry which is preliminary data.</text>
</comment>
<dbReference type="GO" id="GO:0004784">
    <property type="term" value="F:superoxide dismutase activity"/>
    <property type="evidence" value="ECO:0007669"/>
    <property type="project" value="UniProtKB-EC"/>
</dbReference>
<keyword evidence="5 9" id="KW-0560">Oxidoreductase</keyword>
<evidence type="ECO:0000256" key="8">
    <source>
        <dbReference type="ARBA" id="ARBA00049204"/>
    </source>
</evidence>
<keyword evidence="11" id="KW-1185">Reference proteome</keyword>
<dbReference type="Pfam" id="PF00080">
    <property type="entry name" value="Sod_Cu"/>
    <property type="match status" value="1"/>
</dbReference>
<keyword evidence="7" id="KW-1015">Disulfide bond</keyword>
<keyword evidence="2 9" id="KW-0479">Metal-binding</keyword>
<dbReference type="PROSITE" id="PS00087">
    <property type="entry name" value="SOD_CU_ZN_1"/>
    <property type="match status" value="1"/>
</dbReference>
<dbReference type="EMBL" id="CAIIXF020000007">
    <property type="protein sequence ID" value="CAH1788114.1"/>
    <property type="molecule type" value="Genomic_DNA"/>
</dbReference>
<dbReference type="AlphaFoldDB" id="A0A8J1UIF5"/>
<evidence type="ECO:0000256" key="4">
    <source>
        <dbReference type="ARBA" id="ARBA00022862"/>
    </source>
</evidence>
<evidence type="ECO:0000256" key="7">
    <source>
        <dbReference type="ARBA" id="ARBA00023157"/>
    </source>
</evidence>
<dbReference type="OrthoDB" id="2015551at2759"/>
<dbReference type="InterPro" id="IPR036423">
    <property type="entry name" value="SOD-like_Cu/Zn_dom_sf"/>
</dbReference>
<protein>
    <recommendedName>
        <fullName evidence="9">Superoxide dismutase [Cu-Zn]</fullName>
        <ecNumber evidence="9">1.15.1.1</ecNumber>
    </recommendedName>
</protein>
<comment type="cofactor">
    <cofactor evidence="9">
        <name>Cu cation</name>
        <dbReference type="ChEBI" id="CHEBI:23378"/>
    </cofactor>
    <text evidence="9">Binds 1 copper ion per subunit.</text>
</comment>
<evidence type="ECO:0000256" key="9">
    <source>
        <dbReference type="RuleBase" id="RU000393"/>
    </source>
</evidence>
<comment type="cofactor">
    <cofactor evidence="9">
        <name>Zn(2+)</name>
        <dbReference type="ChEBI" id="CHEBI:29105"/>
    </cofactor>
    <text evidence="9">Binds 1 zinc ion per subunit.</text>
</comment>
<comment type="similarity">
    <text evidence="1 9">Belongs to the Cu-Zn superoxide dismutase family.</text>
</comment>
<reference evidence="10" key="1">
    <citation type="submission" date="2022-03" db="EMBL/GenBank/DDBJ databases">
        <authorList>
            <person name="Martin C."/>
        </authorList>
    </citation>
    <scope>NUCLEOTIDE SEQUENCE</scope>
</reference>
<name>A0A8J1UIF5_OWEFU</name>
<dbReference type="PANTHER" id="PTHR10003">
    <property type="entry name" value="SUPEROXIDE DISMUTASE CU-ZN -RELATED"/>
    <property type="match status" value="1"/>
</dbReference>
<dbReference type="GO" id="GO:0005507">
    <property type="term" value="F:copper ion binding"/>
    <property type="evidence" value="ECO:0007669"/>
    <property type="project" value="InterPro"/>
</dbReference>
<dbReference type="EC" id="1.15.1.1" evidence="9"/>
<evidence type="ECO:0000256" key="5">
    <source>
        <dbReference type="ARBA" id="ARBA00023002"/>
    </source>
</evidence>
<dbReference type="Gene3D" id="2.60.40.200">
    <property type="entry name" value="Superoxide dismutase, copper/zinc binding domain"/>
    <property type="match status" value="1"/>
</dbReference>
<gene>
    <name evidence="10" type="ORF">OFUS_LOCUS13707</name>
</gene>
<accession>A0A8J1UIF5</accession>
<comment type="function">
    <text evidence="9">Destroys radicals which are normally produced within the cells and which are toxic to biological systems.</text>
</comment>
<dbReference type="FunFam" id="2.60.40.200:FF:000003">
    <property type="entry name" value="Superoxide dismutase [Cu-Zn], chloroplastic"/>
    <property type="match status" value="1"/>
</dbReference>
<dbReference type="PRINTS" id="PR00068">
    <property type="entry name" value="CUZNDISMTASE"/>
</dbReference>
<keyword evidence="4" id="KW-0049">Antioxidant</keyword>
<evidence type="ECO:0000256" key="2">
    <source>
        <dbReference type="ARBA" id="ARBA00022723"/>
    </source>
</evidence>
<comment type="catalytic activity">
    <reaction evidence="8 9">
        <text>2 superoxide + 2 H(+) = H2O2 + O2</text>
        <dbReference type="Rhea" id="RHEA:20696"/>
        <dbReference type="ChEBI" id="CHEBI:15378"/>
        <dbReference type="ChEBI" id="CHEBI:15379"/>
        <dbReference type="ChEBI" id="CHEBI:16240"/>
        <dbReference type="ChEBI" id="CHEBI:18421"/>
        <dbReference type="EC" id="1.15.1.1"/>
    </reaction>
</comment>
<proteinExistence type="inferred from homology"/>
<dbReference type="InterPro" id="IPR018152">
    <property type="entry name" value="SOD_Cu/Zn_BS"/>
</dbReference>
<sequence>MRHLMILICVSILHLSDAFPYSAIGPQSGHHSNYYDTIVNYFYNRDYKVPHRNKHINTGEDSAQHASYLYGRCAVRPNEFPPADETQQIKGTVEFRQLVTGGPTEVKISLQGFNVDDSKVKHGFHVHGSGDLTGGCQSTGGHYNPFGKTHRAPNDVERHVGDLGNIVENSEGRVETTITDSQLSLTGEYSIYGRAIVVHQGEDDLGKGGNEGSLKTGNAGGRLACCIIGKIDSDSGWAQEIN</sequence>
<dbReference type="CDD" id="cd00305">
    <property type="entry name" value="Cu-Zn_Superoxide_Dismutase"/>
    <property type="match status" value="1"/>
</dbReference>
<keyword evidence="6 9" id="KW-0186">Copper</keyword>
<evidence type="ECO:0000313" key="10">
    <source>
        <dbReference type="EMBL" id="CAH1788114.1"/>
    </source>
</evidence>
<dbReference type="PROSITE" id="PS00332">
    <property type="entry name" value="SOD_CU_ZN_2"/>
    <property type="match status" value="1"/>
</dbReference>
<evidence type="ECO:0000256" key="6">
    <source>
        <dbReference type="ARBA" id="ARBA00023008"/>
    </source>
</evidence>
<dbReference type="InterPro" id="IPR024134">
    <property type="entry name" value="SOD_Cu/Zn_/chaperone"/>
</dbReference>